<name>A0A5B7JCK5_PORTR</name>
<proteinExistence type="predicted"/>
<evidence type="ECO:0000313" key="1">
    <source>
        <dbReference type="EMBL" id="MPC95671.1"/>
    </source>
</evidence>
<sequence>MNDSIHVFTNTLKADTRDTSYSHTPGVLLKLTCGKPERRYTCRARLRKGQDSPPAPTFSPLTSPLTLHNRHHHHYPDRHLHRHRCRHERHCRTSTKVMANFPKHNTISRLAALPSVVNRSGEATRMTWFHIALCFLPHLSSR</sequence>
<dbReference type="EMBL" id="VSRR010103078">
    <property type="protein sequence ID" value="MPC95671.1"/>
    <property type="molecule type" value="Genomic_DNA"/>
</dbReference>
<accession>A0A5B7JCK5</accession>
<dbReference type="AlphaFoldDB" id="A0A5B7JCK5"/>
<protein>
    <submittedName>
        <fullName evidence="1">Uncharacterized protein</fullName>
    </submittedName>
</protein>
<keyword evidence="2" id="KW-1185">Reference proteome</keyword>
<dbReference type="Proteomes" id="UP000324222">
    <property type="component" value="Unassembled WGS sequence"/>
</dbReference>
<gene>
    <name evidence="1" type="ORF">E2C01_090891</name>
</gene>
<organism evidence="1 2">
    <name type="scientific">Portunus trituberculatus</name>
    <name type="common">Swimming crab</name>
    <name type="synonym">Neptunus trituberculatus</name>
    <dbReference type="NCBI Taxonomy" id="210409"/>
    <lineage>
        <taxon>Eukaryota</taxon>
        <taxon>Metazoa</taxon>
        <taxon>Ecdysozoa</taxon>
        <taxon>Arthropoda</taxon>
        <taxon>Crustacea</taxon>
        <taxon>Multicrustacea</taxon>
        <taxon>Malacostraca</taxon>
        <taxon>Eumalacostraca</taxon>
        <taxon>Eucarida</taxon>
        <taxon>Decapoda</taxon>
        <taxon>Pleocyemata</taxon>
        <taxon>Brachyura</taxon>
        <taxon>Eubrachyura</taxon>
        <taxon>Portunoidea</taxon>
        <taxon>Portunidae</taxon>
        <taxon>Portuninae</taxon>
        <taxon>Portunus</taxon>
    </lineage>
</organism>
<evidence type="ECO:0000313" key="2">
    <source>
        <dbReference type="Proteomes" id="UP000324222"/>
    </source>
</evidence>
<comment type="caution">
    <text evidence="1">The sequence shown here is derived from an EMBL/GenBank/DDBJ whole genome shotgun (WGS) entry which is preliminary data.</text>
</comment>
<reference evidence="1 2" key="1">
    <citation type="submission" date="2019-05" db="EMBL/GenBank/DDBJ databases">
        <title>Another draft genome of Portunus trituberculatus and its Hox gene families provides insights of decapod evolution.</title>
        <authorList>
            <person name="Jeong J.-H."/>
            <person name="Song I."/>
            <person name="Kim S."/>
            <person name="Choi T."/>
            <person name="Kim D."/>
            <person name="Ryu S."/>
            <person name="Kim W."/>
        </authorList>
    </citation>
    <scope>NUCLEOTIDE SEQUENCE [LARGE SCALE GENOMIC DNA]</scope>
    <source>
        <tissue evidence="1">Muscle</tissue>
    </source>
</reference>